<dbReference type="SMART" id="SM00862">
    <property type="entry name" value="Trans_reg_C"/>
    <property type="match status" value="1"/>
</dbReference>
<dbReference type="PROSITE" id="PS51755">
    <property type="entry name" value="OMPR_PHOB"/>
    <property type="match status" value="1"/>
</dbReference>
<feature type="DNA-binding region" description="OmpR/PhoB-type" evidence="2">
    <location>
        <begin position="190"/>
        <end position="287"/>
    </location>
</feature>
<dbReference type="InterPro" id="IPR036388">
    <property type="entry name" value="WH-like_DNA-bd_sf"/>
</dbReference>
<feature type="chain" id="PRO_5029464365" evidence="4">
    <location>
        <begin position="22"/>
        <end position="296"/>
    </location>
</feature>
<evidence type="ECO:0000256" key="1">
    <source>
        <dbReference type="ARBA" id="ARBA00023125"/>
    </source>
</evidence>
<keyword evidence="4" id="KW-0732">Signal</keyword>
<feature type="transmembrane region" description="Helical" evidence="3">
    <location>
        <begin position="156"/>
        <end position="173"/>
    </location>
</feature>
<feature type="signal peptide" evidence="4">
    <location>
        <begin position="1"/>
        <end position="21"/>
    </location>
</feature>
<dbReference type="GO" id="GO:0003677">
    <property type="term" value="F:DNA binding"/>
    <property type="evidence" value="ECO:0007669"/>
    <property type="project" value="UniProtKB-UniRule"/>
</dbReference>
<evidence type="ECO:0000256" key="4">
    <source>
        <dbReference type="SAM" id="SignalP"/>
    </source>
</evidence>
<evidence type="ECO:0000313" key="7">
    <source>
        <dbReference type="Proteomes" id="UP000466586"/>
    </source>
</evidence>
<reference evidence="6 7" key="1">
    <citation type="submission" date="2019-11" db="EMBL/GenBank/DDBJ databases">
        <title>Pedobacter sp. HMF7647 Genome sequencing and assembly.</title>
        <authorList>
            <person name="Kang H."/>
            <person name="Kim H."/>
            <person name="Joh K."/>
        </authorList>
    </citation>
    <scope>NUCLEOTIDE SEQUENCE [LARGE SCALE GENOMIC DNA]</scope>
    <source>
        <strain evidence="6 7">HMF7647</strain>
    </source>
</reference>
<dbReference type="InterPro" id="IPR001867">
    <property type="entry name" value="OmpR/PhoB-type_DNA-bd"/>
</dbReference>
<keyword evidence="3" id="KW-1133">Transmembrane helix</keyword>
<dbReference type="GO" id="GO:0000160">
    <property type="term" value="P:phosphorelay signal transduction system"/>
    <property type="evidence" value="ECO:0007669"/>
    <property type="project" value="InterPro"/>
</dbReference>
<keyword evidence="3" id="KW-0812">Transmembrane</keyword>
<feature type="domain" description="OmpR/PhoB-type" evidence="5">
    <location>
        <begin position="190"/>
        <end position="287"/>
    </location>
</feature>
<protein>
    <submittedName>
        <fullName evidence="6">Transcriptional regulator</fullName>
    </submittedName>
</protein>
<dbReference type="RefSeq" id="WP_160843320.1">
    <property type="nucleotide sequence ID" value="NZ_WVHT01000002.1"/>
</dbReference>
<keyword evidence="1 2" id="KW-0238">DNA-binding</keyword>
<evidence type="ECO:0000259" key="5">
    <source>
        <dbReference type="PROSITE" id="PS51755"/>
    </source>
</evidence>
<organism evidence="6 7">
    <name type="scientific">Hufsiella arboris</name>
    <dbReference type="NCBI Taxonomy" id="2695275"/>
    <lineage>
        <taxon>Bacteria</taxon>
        <taxon>Pseudomonadati</taxon>
        <taxon>Bacteroidota</taxon>
        <taxon>Sphingobacteriia</taxon>
        <taxon>Sphingobacteriales</taxon>
        <taxon>Sphingobacteriaceae</taxon>
        <taxon>Hufsiella</taxon>
    </lineage>
</organism>
<dbReference type="Pfam" id="PF00486">
    <property type="entry name" value="Trans_reg_C"/>
    <property type="match status" value="1"/>
</dbReference>
<dbReference type="SUPFAM" id="SSF46894">
    <property type="entry name" value="C-terminal effector domain of the bipartite response regulators"/>
    <property type="match status" value="1"/>
</dbReference>
<keyword evidence="7" id="KW-1185">Reference proteome</keyword>
<dbReference type="EMBL" id="WVHT01000002">
    <property type="protein sequence ID" value="MXV50137.1"/>
    <property type="molecule type" value="Genomic_DNA"/>
</dbReference>
<dbReference type="AlphaFoldDB" id="A0A7K1Y6D7"/>
<sequence length="296" mass="33482">MRTKYSLGLICLLCISLFCVAFSWQKNNDFELAKREILFREIRHKILLQARDSTSRVLPVRKLATNEYQIRFENEFSFQPASLVQIIDSELAKDNLSDKYIVNVLKCSGNDIIFGYAMLGNKSENIVPCAGREQAKNCYLVNIKFENDGITSSQKGYLIGSLPLLAFIGLIVTRSVKTRKNKTHVAESEFDGIYIGNILFEPGKRQITAAGIRTSLTVKENKLLLILANPVDTIVERNRLQKEIWEDEGVIVGRSLDVFISKLRKKLGPDSSVQLRNIHGMGYKLETAVRVYDANS</sequence>
<evidence type="ECO:0000256" key="2">
    <source>
        <dbReference type="PROSITE-ProRule" id="PRU01091"/>
    </source>
</evidence>
<dbReference type="GO" id="GO:0006355">
    <property type="term" value="P:regulation of DNA-templated transcription"/>
    <property type="evidence" value="ECO:0007669"/>
    <property type="project" value="InterPro"/>
</dbReference>
<dbReference type="CDD" id="cd00383">
    <property type="entry name" value="trans_reg_C"/>
    <property type="match status" value="1"/>
</dbReference>
<evidence type="ECO:0000313" key="6">
    <source>
        <dbReference type="EMBL" id="MXV50137.1"/>
    </source>
</evidence>
<evidence type="ECO:0000256" key="3">
    <source>
        <dbReference type="SAM" id="Phobius"/>
    </source>
</evidence>
<dbReference type="Proteomes" id="UP000466586">
    <property type="component" value="Unassembled WGS sequence"/>
</dbReference>
<proteinExistence type="predicted"/>
<accession>A0A7K1Y6D7</accession>
<dbReference type="InterPro" id="IPR016032">
    <property type="entry name" value="Sig_transdc_resp-reg_C-effctor"/>
</dbReference>
<name>A0A7K1Y6D7_9SPHI</name>
<comment type="caution">
    <text evidence="6">The sequence shown here is derived from an EMBL/GenBank/DDBJ whole genome shotgun (WGS) entry which is preliminary data.</text>
</comment>
<dbReference type="Gene3D" id="1.10.10.10">
    <property type="entry name" value="Winged helix-like DNA-binding domain superfamily/Winged helix DNA-binding domain"/>
    <property type="match status" value="1"/>
</dbReference>
<gene>
    <name evidence="6" type="ORF">GS399_04080</name>
</gene>
<keyword evidence="3" id="KW-0472">Membrane</keyword>